<name>A0AAW1V3V7_9CUCU</name>
<dbReference type="Proteomes" id="UP001431783">
    <property type="component" value="Unassembled WGS sequence"/>
</dbReference>
<accession>A0AAW1V3V7</accession>
<gene>
    <name evidence="1" type="ORF">WA026_007144</name>
</gene>
<proteinExistence type="predicted"/>
<dbReference type="EMBL" id="JARQZJ010000123">
    <property type="protein sequence ID" value="KAK9889763.1"/>
    <property type="molecule type" value="Genomic_DNA"/>
</dbReference>
<comment type="caution">
    <text evidence="1">The sequence shown here is derived from an EMBL/GenBank/DDBJ whole genome shotgun (WGS) entry which is preliminary data.</text>
</comment>
<dbReference type="AlphaFoldDB" id="A0AAW1V3V7"/>
<sequence length="76" mass="8770">MAGRKSVKLNRIKQYQPSGFERFSGDEKFKSDVLLHNVATMFNSHPYSSSCLFCGVFVNERQRDTDDRSPIRLKTP</sequence>
<evidence type="ECO:0000313" key="2">
    <source>
        <dbReference type="Proteomes" id="UP001431783"/>
    </source>
</evidence>
<keyword evidence="2" id="KW-1185">Reference proteome</keyword>
<reference evidence="1 2" key="1">
    <citation type="submission" date="2023-03" db="EMBL/GenBank/DDBJ databases">
        <title>Genome insight into feeding habits of ladybird beetles.</title>
        <authorList>
            <person name="Li H.-S."/>
            <person name="Huang Y.-H."/>
            <person name="Pang H."/>
        </authorList>
    </citation>
    <scope>NUCLEOTIDE SEQUENCE [LARGE SCALE GENOMIC DNA]</scope>
    <source>
        <strain evidence="1">SYSU_2023b</strain>
        <tissue evidence="1">Whole body</tissue>
    </source>
</reference>
<evidence type="ECO:0000313" key="1">
    <source>
        <dbReference type="EMBL" id="KAK9889763.1"/>
    </source>
</evidence>
<organism evidence="1 2">
    <name type="scientific">Henosepilachna vigintioctopunctata</name>
    <dbReference type="NCBI Taxonomy" id="420089"/>
    <lineage>
        <taxon>Eukaryota</taxon>
        <taxon>Metazoa</taxon>
        <taxon>Ecdysozoa</taxon>
        <taxon>Arthropoda</taxon>
        <taxon>Hexapoda</taxon>
        <taxon>Insecta</taxon>
        <taxon>Pterygota</taxon>
        <taxon>Neoptera</taxon>
        <taxon>Endopterygota</taxon>
        <taxon>Coleoptera</taxon>
        <taxon>Polyphaga</taxon>
        <taxon>Cucujiformia</taxon>
        <taxon>Coccinelloidea</taxon>
        <taxon>Coccinellidae</taxon>
        <taxon>Epilachninae</taxon>
        <taxon>Epilachnini</taxon>
        <taxon>Henosepilachna</taxon>
    </lineage>
</organism>
<protein>
    <submittedName>
        <fullName evidence="1">Uncharacterized protein</fullName>
    </submittedName>
</protein>